<dbReference type="PANTHER" id="PTHR21666">
    <property type="entry name" value="PEPTIDASE-RELATED"/>
    <property type="match status" value="1"/>
</dbReference>
<feature type="transmembrane region" description="Helical" evidence="3">
    <location>
        <begin position="36"/>
        <end position="58"/>
    </location>
</feature>
<dbReference type="InterPro" id="IPR011055">
    <property type="entry name" value="Dup_hybrid_motif"/>
</dbReference>
<dbReference type="AlphaFoldDB" id="A0A840WI13"/>
<dbReference type="InterPro" id="IPR045974">
    <property type="entry name" value="DUF5930"/>
</dbReference>
<name>A0A840WI13_9RHOB</name>
<dbReference type="Proteomes" id="UP000553766">
    <property type="component" value="Unassembled WGS sequence"/>
</dbReference>
<dbReference type="Pfam" id="PF01551">
    <property type="entry name" value="Peptidase_M23"/>
    <property type="match status" value="1"/>
</dbReference>
<evidence type="ECO:0000256" key="3">
    <source>
        <dbReference type="SAM" id="Phobius"/>
    </source>
</evidence>
<dbReference type="InterPro" id="IPR016047">
    <property type="entry name" value="M23ase_b-sheet_dom"/>
</dbReference>
<evidence type="ECO:0000313" key="7">
    <source>
        <dbReference type="Proteomes" id="UP000553766"/>
    </source>
</evidence>
<dbReference type="Gene3D" id="2.70.70.10">
    <property type="entry name" value="Glucose Permease (Domain IIA)"/>
    <property type="match status" value="1"/>
</dbReference>
<organism evidence="6 7">
    <name type="scientific">Rubricella aquisinus</name>
    <dbReference type="NCBI Taxonomy" id="2028108"/>
    <lineage>
        <taxon>Bacteria</taxon>
        <taxon>Pseudomonadati</taxon>
        <taxon>Pseudomonadota</taxon>
        <taxon>Alphaproteobacteria</taxon>
        <taxon>Rhodobacterales</taxon>
        <taxon>Paracoccaceae</taxon>
        <taxon>Rubricella</taxon>
    </lineage>
</organism>
<dbReference type="GO" id="GO:0004222">
    <property type="term" value="F:metalloendopeptidase activity"/>
    <property type="evidence" value="ECO:0007669"/>
    <property type="project" value="TreeGrafter"/>
</dbReference>
<evidence type="ECO:0000259" key="5">
    <source>
        <dbReference type="Pfam" id="PF19353"/>
    </source>
</evidence>
<keyword evidence="6" id="KW-0378">Hydrolase</keyword>
<keyword evidence="2" id="KW-0175">Coiled coil</keyword>
<feature type="coiled-coil region" evidence="2">
    <location>
        <begin position="123"/>
        <end position="171"/>
    </location>
</feature>
<dbReference type="EMBL" id="JACIJS010000002">
    <property type="protein sequence ID" value="MBB5514768.1"/>
    <property type="molecule type" value="Genomic_DNA"/>
</dbReference>
<keyword evidence="7" id="KW-1185">Reference proteome</keyword>
<dbReference type="InterPro" id="IPR050570">
    <property type="entry name" value="Cell_wall_metabolism_enzyme"/>
</dbReference>
<dbReference type="PANTHER" id="PTHR21666:SF289">
    <property type="entry name" value="L-ALA--D-GLU ENDOPEPTIDASE"/>
    <property type="match status" value="1"/>
</dbReference>
<keyword evidence="3" id="KW-0472">Membrane</keyword>
<dbReference type="Pfam" id="PF19353">
    <property type="entry name" value="DUF5930"/>
    <property type="match status" value="1"/>
</dbReference>
<dbReference type="SUPFAM" id="SSF51261">
    <property type="entry name" value="Duplicated hybrid motif"/>
    <property type="match status" value="1"/>
</dbReference>
<protein>
    <submittedName>
        <fullName evidence="6">Murein DD-endopeptidase MepM/ murein hydrolase activator NlpD</fullName>
    </submittedName>
</protein>
<proteinExistence type="predicted"/>
<dbReference type="CDD" id="cd12797">
    <property type="entry name" value="M23_peptidase"/>
    <property type="match status" value="1"/>
</dbReference>
<keyword evidence="1" id="KW-0732">Signal</keyword>
<reference evidence="6 7" key="1">
    <citation type="submission" date="2020-08" db="EMBL/GenBank/DDBJ databases">
        <title>Genomic Encyclopedia of Type Strains, Phase IV (KMG-IV): sequencing the most valuable type-strain genomes for metagenomic binning, comparative biology and taxonomic classification.</title>
        <authorList>
            <person name="Goeker M."/>
        </authorList>
    </citation>
    <scope>NUCLEOTIDE SEQUENCE [LARGE SCALE GENOMIC DNA]</scope>
    <source>
        <strain evidence="6 7">DSM 103377</strain>
    </source>
</reference>
<keyword evidence="3" id="KW-0812">Transmembrane</keyword>
<feature type="domain" description="M23ase beta-sheet core" evidence="4">
    <location>
        <begin position="349"/>
        <end position="443"/>
    </location>
</feature>
<dbReference type="RefSeq" id="WP_184008714.1">
    <property type="nucleotide sequence ID" value="NZ_JACIJS010000002.1"/>
</dbReference>
<accession>A0A840WI13</accession>
<sequence length="454" mass="49443">MTGTTRRKWRVLPDRTIYLRTDEKTYFRTFSPVGQVLAVLGLVCFGVGGTVGITSLVMSSVGQLEATDQLEVVRDVYEQRIDRLSADRALLSGNVASAQARAKLAQETVTSLHGELVGVTQALNAAELAHAATQAQLDEERAARVRLEAQLAEAQAEIAHLSTALAAAEFTRDDMEAALAQIATSLHDRSVMVESLAADNTLLAQEQEATLTEIALLRQQQERVYSRMEDAVDSGLAALEDVFKRAGTDVEALMDTIMSDYTGQGGPEVLIEGDEGAVLKGDLPVLAPVSLDPGAEDPRAEALFQRMERLNQLRVAMQNMPFAHPVQVAHRFTSRFGPRRDPFNGTRRQHNGLDFAARTGTPITAAGDGVVTWAGTMGAYGRVVKIQHEFGYETLYAHLHRVRVSVGDTVRQGDRIGDMGNTGRSTGTHLHYEIRKDGRPVDPLNYVRAASDVL</sequence>
<comment type="caution">
    <text evidence="6">The sequence shown here is derived from an EMBL/GenBank/DDBJ whole genome shotgun (WGS) entry which is preliminary data.</text>
</comment>
<evidence type="ECO:0000259" key="4">
    <source>
        <dbReference type="Pfam" id="PF01551"/>
    </source>
</evidence>
<dbReference type="FunFam" id="2.70.70.10:FF:000006">
    <property type="entry name" value="M23 family peptidase"/>
    <property type="match status" value="1"/>
</dbReference>
<evidence type="ECO:0000313" key="6">
    <source>
        <dbReference type="EMBL" id="MBB5514768.1"/>
    </source>
</evidence>
<keyword evidence="3" id="KW-1133">Transmembrane helix</keyword>
<evidence type="ECO:0000256" key="2">
    <source>
        <dbReference type="SAM" id="Coils"/>
    </source>
</evidence>
<evidence type="ECO:0000256" key="1">
    <source>
        <dbReference type="ARBA" id="ARBA00022729"/>
    </source>
</evidence>
<feature type="domain" description="DUF5930" evidence="5">
    <location>
        <begin position="10"/>
        <end position="331"/>
    </location>
</feature>
<gene>
    <name evidence="6" type="ORF">FHS89_000774</name>
</gene>